<accession>A0A455U5N0</accession>
<dbReference type="KEGG" id="hsr:HSBAA_18190"/>
<evidence type="ECO:0000313" key="1">
    <source>
        <dbReference type="EMBL" id="BBI60513.1"/>
    </source>
</evidence>
<sequence>MSTGGFSFDLHKDGLSFEVIKVGQLTDDEKEKVFSCISGIDKANMLESKLAFIIPELPEKALILLLKVRLVN</sequence>
<name>A0A455U5N0_9GAMM</name>
<protein>
    <submittedName>
        <fullName evidence="1">Uncharacterized protein</fullName>
    </submittedName>
</protein>
<dbReference type="EMBL" id="AP019514">
    <property type="protein sequence ID" value="BBI60513.1"/>
    <property type="molecule type" value="Genomic_DNA"/>
</dbReference>
<organism evidence="1 2">
    <name type="scientific">Vreelandella sulfidaeris</name>
    <dbReference type="NCBI Taxonomy" id="115553"/>
    <lineage>
        <taxon>Bacteria</taxon>
        <taxon>Pseudomonadati</taxon>
        <taxon>Pseudomonadota</taxon>
        <taxon>Gammaproteobacteria</taxon>
        <taxon>Oceanospirillales</taxon>
        <taxon>Halomonadaceae</taxon>
        <taxon>Vreelandella</taxon>
    </lineage>
</organism>
<proteinExistence type="predicted"/>
<evidence type="ECO:0000313" key="2">
    <source>
        <dbReference type="Proteomes" id="UP000320231"/>
    </source>
</evidence>
<reference evidence="1 2" key="1">
    <citation type="journal article" date="2019" name="Microbiol. Resour. Announc.">
        <title>Complete Genome Sequence of Halomonas sulfidaeris Strain Esulfide1 Isolated from a Metal Sulfide Rock at a Depth of 2,200 Meters, Obtained Using Nanopore Sequencing.</title>
        <authorList>
            <person name="Saito M."/>
            <person name="Nishigata A."/>
            <person name="Galipon J."/>
            <person name="Arakawa K."/>
        </authorList>
    </citation>
    <scope>NUCLEOTIDE SEQUENCE [LARGE SCALE GENOMIC DNA]</scope>
    <source>
        <strain evidence="1 2">ATCC BAA-803</strain>
    </source>
</reference>
<dbReference type="AlphaFoldDB" id="A0A455U5N0"/>
<gene>
    <name evidence="1" type="ORF">HSBAA_18190</name>
</gene>
<dbReference type="Proteomes" id="UP000320231">
    <property type="component" value="Chromosome"/>
</dbReference>